<dbReference type="CDD" id="cd02015">
    <property type="entry name" value="TPP_AHAS"/>
    <property type="match status" value="1"/>
</dbReference>
<evidence type="ECO:0000256" key="5">
    <source>
        <dbReference type="ARBA" id="ARBA00022605"/>
    </source>
</evidence>
<keyword evidence="16" id="KW-1185">Reference proteome</keyword>
<evidence type="ECO:0000313" key="15">
    <source>
        <dbReference type="EMBL" id="NHB88572.1"/>
    </source>
</evidence>
<comment type="pathway">
    <text evidence="1 11">Amino-acid biosynthesis; L-isoleucine biosynthesis; L-isoleucine from 2-oxobutanoate: step 1/4.</text>
</comment>
<evidence type="ECO:0000259" key="14">
    <source>
        <dbReference type="Pfam" id="PF02776"/>
    </source>
</evidence>
<keyword evidence="6 11" id="KW-0808">Transferase</keyword>
<evidence type="ECO:0000256" key="1">
    <source>
        <dbReference type="ARBA" id="ARBA00004974"/>
    </source>
</evidence>
<reference evidence="15 16" key="1">
    <citation type="submission" date="2018-02" db="EMBL/GenBank/DDBJ databases">
        <authorList>
            <person name="Machado R.A."/>
        </authorList>
    </citation>
    <scope>NUCLEOTIDE SEQUENCE [LARGE SCALE GENOMIC DNA]</scope>
    <source>
        <strain evidence="15 16">T327</strain>
    </source>
</reference>
<feature type="domain" description="Thiamine pyrophosphate enzyme TPP-binding" evidence="13">
    <location>
        <begin position="394"/>
        <end position="546"/>
    </location>
</feature>
<dbReference type="SUPFAM" id="SSF52518">
    <property type="entry name" value="Thiamin diphosphate-binding fold (THDP-binding)"/>
    <property type="match status" value="2"/>
</dbReference>
<evidence type="ECO:0000256" key="9">
    <source>
        <dbReference type="ARBA" id="ARBA00023052"/>
    </source>
</evidence>
<evidence type="ECO:0000259" key="13">
    <source>
        <dbReference type="Pfam" id="PF02775"/>
    </source>
</evidence>
<evidence type="ECO:0000259" key="12">
    <source>
        <dbReference type="Pfam" id="PF00205"/>
    </source>
</evidence>
<dbReference type="NCBIfam" id="NF005936">
    <property type="entry name" value="PRK07979.1"/>
    <property type="match status" value="1"/>
</dbReference>
<dbReference type="PANTHER" id="PTHR18968">
    <property type="entry name" value="THIAMINE PYROPHOSPHATE ENZYMES"/>
    <property type="match status" value="1"/>
</dbReference>
<dbReference type="Pfam" id="PF00205">
    <property type="entry name" value="TPP_enzyme_M"/>
    <property type="match status" value="1"/>
</dbReference>
<evidence type="ECO:0000256" key="4">
    <source>
        <dbReference type="ARBA" id="ARBA00013145"/>
    </source>
</evidence>
<dbReference type="InterPro" id="IPR029061">
    <property type="entry name" value="THDP-binding"/>
</dbReference>
<dbReference type="Proteomes" id="UP000697802">
    <property type="component" value="Unassembled WGS sequence"/>
</dbReference>
<dbReference type="EC" id="2.2.1.6" evidence="4 11"/>
<evidence type="ECO:0000256" key="11">
    <source>
        <dbReference type="RuleBase" id="RU003591"/>
    </source>
</evidence>
<sequence length="575" mass="62955">MEMLSGAEIVVRSLIDQGVEHVFGYPGGAVLDIYDALHTVGGIEHILVRHEQGAVHMADGYARSTGKVGVVLVTSGPGATNAITGIATAYMDSIPMVVLSGQVASSLIGNDAFQECDMVGISRPIVKHSFLVKKAEDIPKVLKKAFYLAASGRPGPVVIDLPKDTVNPAVKHAYVYPEQISMRSYNPTVQGHKGQIKRALRKLLNAKKPIIYVGGGAINADCSTELLVLAEKFNIPVVSSLMGLGSFPATHQQSLGMLGMHGTFEANKAMHNSDVIFAVGVRFDDRTTNNLAKYCPEATVLHIDIDPTSISKTVAADIPIVGDAKQVLRQMLELLETVEDTQDPDALKDWWLSIQQWRSRKCLNFDRSSEKIKPQAAIEVLYRLTKGEAYVTSDVGQHQMFVALHYPFDKPRRWISSGGLGTMGFGLPAALGVKLVKPEAMVVCVTGDGSIQMNIQELSTALQYGLPVLVLNLNNRFLGMIKQWQDMIYAGRHSQSYMESLPDFVKLAEAYGHVGISIQSYDELEGKLAEALKEVTENQRLVFVDVTVDETEHVYPMQIRGGAMDEMWLSKTERT</sequence>
<gene>
    <name evidence="15" type="ORF">C5471_12995</name>
</gene>
<proteinExistence type="inferred from homology"/>
<keyword evidence="9 11" id="KW-0786">Thiamine pyrophosphate</keyword>
<dbReference type="SUPFAM" id="SSF52467">
    <property type="entry name" value="DHS-like NAD/FAD-binding domain"/>
    <property type="match status" value="1"/>
</dbReference>
<organism evidence="15 16">
    <name type="scientific">Photorhabdus tasmaniensis</name>
    <dbReference type="NCBI Taxonomy" id="1004159"/>
    <lineage>
        <taxon>Bacteria</taxon>
        <taxon>Pseudomonadati</taxon>
        <taxon>Pseudomonadota</taxon>
        <taxon>Gammaproteobacteria</taxon>
        <taxon>Enterobacterales</taxon>
        <taxon>Morganellaceae</taxon>
        <taxon>Photorhabdus</taxon>
    </lineage>
</organism>
<dbReference type="Gene3D" id="3.40.50.970">
    <property type="match status" value="2"/>
</dbReference>
<dbReference type="Pfam" id="PF02775">
    <property type="entry name" value="TPP_enzyme_C"/>
    <property type="match status" value="1"/>
</dbReference>
<feature type="domain" description="Thiamine pyrophosphate enzyme central" evidence="12">
    <location>
        <begin position="196"/>
        <end position="331"/>
    </location>
</feature>
<evidence type="ECO:0000256" key="10">
    <source>
        <dbReference type="ARBA" id="ARBA00023304"/>
    </source>
</evidence>
<keyword evidence="5 11" id="KW-0028">Amino-acid biosynthesis</keyword>
<dbReference type="CDD" id="cd07035">
    <property type="entry name" value="TPP_PYR_POX_like"/>
    <property type="match status" value="1"/>
</dbReference>
<evidence type="ECO:0000256" key="2">
    <source>
        <dbReference type="ARBA" id="ARBA00005025"/>
    </source>
</evidence>
<comment type="cofactor">
    <cofactor evidence="11">
        <name>Mg(2+)</name>
        <dbReference type="ChEBI" id="CHEBI:18420"/>
    </cofactor>
    <text evidence="11">Binds 1 Mg(2+) ion per subunit.</text>
</comment>
<feature type="domain" description="Thiamine pyrophosphate enzyme N-terminal TPP-binding" evidence="14">
    <location>
        <begin position="5"/>
        <end position="119"/>
    </location>
</feature>
<dbReference type="NCBIfam" id="NF005058">
    <property type="entry name" value="PRK06466.1"/>
    <property type="match status" value="1"/>
</dbReference>
<keyword evidence="10 11" id="KW-0100">Branched-chain amino acid biosynthesis</keyword>
<accession>A0ABX0GJ73</accession>
<comment type="cofactor">
    <cofactor evidence="11">
        <name>thiamine diphosphate</name>
        <dbReference type="ChEBI" id="CHEBI:58937"/>
    </cofactor>
    <text evidence="11">Binds 1 thiamine pyrophosphate per subunit.</text>
</comment>
<evidence type="ECO:0000256" key="3">
    <source>
        <dbReference type="ARBA" id="ARBA00007812"/>
    </source>
</evidence>
<keyword evidence="8 11" id="KW-0460">Magnesium</keyword>
<dbReference type="InterPro" id="IPR012846">
    <property type="entry name" value="Acetolactate_synth_lsu"/>
</dbReference>
<dbReference type="InterPro" id="IPR029035">
    <property type="entry name" value="DHS-like_NAD/FAD-binding_dom"/>
</dbReference>
<dbReference type="Gene3D" id="3.40.50.1220">
    <property type="entry name" value="TPP-binding domain"/>
    <property type="match status" value="1"/>
</dbReference>
<keyword evidence="7 11" id="KW-0479">Metal-binding</keyword>
<evidence type="ECO:0000256" key="8">
    <source>
        <dbReference type="ARBA" id="ARBA00022842"/>
    </source>
</evidence>
<dbReference type="EMBL" id="PUJU01000025">
    <property type="protein sequence ID" value="NHB88572.1"/>
    <property type="molecule type" value="Genomic_DNA"/>
</dbReference>
<dbReference type="InterPro" id="IPR012001">
    <property type="entry name" value="Thiamin_PyroP_enz_TPP-bd_dom"/>
</dbReference>
<dbReference type="RefSeq" id="WP_133814834.1">
    <property type="nucleotide sequence ID" value="NZ_CAWPIF010000025.1"/>
</dbReference>
<dbReference type="InterPro" id="IPR012000">
    <property type="entry name" value="Thiamin_PyroP_enz_cen_dom"/>
</dbReference>
<name>A0ABX0GJ73_9GAMM</name>
<comment type="catalytic activity">
    <reaction evidence="11">
        <text>2 pyruvate + H(+) = (2S)-2-acetolactate + CO2</text>
        <dbReference type="Rhea" id="RHEA:25249"/>
        <dbReference type="ChEBI" id="CHEBI:15361"/>
        <dbReference type="ChEBI" id="CHEBI:15378"/>
        <dbReference type="ChEBI" id="CHEBI:16526"/>
        <dbReference type="ChEBI" id="CHEBI:58476"/>
        <dbReference type="EC" id="2.2.1.6"/>
    </reaction>
</comment>
<dbReference type="NCBIfam" id="TIGR00118">
    <property type="entry name" value="acolac_lg"/>
    <property type="match status" value="1"/>
</dbReference>
<dbReference type="InterPro" id="IPR000399">
    <property type="entry name" value="TPP-bd_CS"/>
</dbReference>
<evidence type="ECO:0000313" key="16">
    <source>
        <dbReference type="Proteomes" id="UP000697802"/>
    </source>
</evidence>
<evidence type="ECO:0000256" key="6">
    <source>
        <dbReference type="ARBA" id="ARBA00022679"/>
    </source>
</evidence>
<protein>
    <recommendedName>
        <fullName evidence="4 11">Acetolactate synthase</fullName>
        <ecNumber evidence="4 11">2.2.1.6</ecNumber>
    </recommendedName>
</protein>
<dbReference type="InterPro" id="IPR011766">
    <property type="entry name" value="TPP_enzyme_TPP-bd"/>
</dbReference>
<comment type="pathway">
    <text evidence="2 11">Amino-acid biosynthesis; L-valine biosynthesis; L-valine from pyruvate: step 1/4.</text>
</comment>
<dbReference type="PROSITE" id="PS00187">
    <property type="entry name" value="TPP_ENZYMES"/>
    <property type="match status" value="1"/>
</dbReference>
<dbReference type="PANTHER" id="PTHR18968:SF13">
    <property type="entry name" value="ACETOLACTATE SYNTHASE CATALYTIC SUBUNIT, MITOCHONDRIAL"/>
    <property type="match status" value="1"/>
</dbReference>
<dbReference type="NCBIfam" id="NF006525">
    <property type="entry name" value="PRK08979.1"/>
    <property type="match status" value="1"/>
</dbReference>
<dbReference type="Pfam" id="PF02776">
    <property type="entry name" value="TPP_enzyme_N"/>
    <property type="match status" value="1"/>
</dbReference>
<comment type="caution">
    <text evidence="15">The sequence shown here is derived from an EMBL/GenBank/DDBJ whole genome shotgun (WGS) entry which is preliminary data.</text>
</comment>
<dbReference type="InterPro" id="IPR045229">
    <property type="entry name" value="TPP_enz"/>
</dbReference>
<dbReference type="GO" id="GO:0003984">
    <property type="term" value="F:acetolactate synthase activity"/>
    <property type="evidence" value="ECO:0007669"/>
    <property type="project" value="UniProtKB-EC"/>
</dbReference>
<dbReference type="InterPro" id="IPR039368">
    <property type="entry name" value="AHAS_TPP"/>
</dbReference>
<evidence type="ECO:0000256" key="7">
    <source>
        <dbReference type="ARBA" id="ARBA00022723"/>
    </source>
</evidence>
<comment type="similarity">
    <text evidence="3 11">Belongs to the TPP enzyme family.</text>
</comment>